<dbReference type="Gene3D" id="1.10.510.10">
    <property type="entry name" value="Transferase(Phosphotransferase) domain 1"/>
    <property type="match status" value="1"/>
</dbReference>
<dbReference type="PROSITE" id="PS50011">
    <property type="entry name" value="PROTEIN_KINASE_DOM"/>
    <property type="match status" value="1"/>
</dbReference>
<evidence type="ECO:0000313" key="6">
    <source>
        <dbReference type="EMBL" id="CAL4787801.1"/>
    </source>
</evidence>
<feature type="binding site" evidence="2">
    <location>
        <position position="166"/>
    </location>
    <ligand>
        <name>ATP</name>
        <dbReference type="ChEBI" id="CHEBI:30616"/>
    </ligand>
</feature>
<evidence type="ECO:0000313" key="4">
    <source>
        <dbReference type="EMBL" id="CAI4000489.1"/>
    </source>
</evidence>
<dbReference type="AlphaFoldDB" id="A0A9P1G4A6"/>
<evidence type="ECO:0000256" key="2">
    <source>
        <dbReference type="PROSITE-ProRule" id="PRU10141"/>
    </source>
</evidence>
<keyword evidence="6" id="KW-0723">Serine/threonine-protein kinase</keyword>
<accession>A0A9P1G4A6</accession>
<proteinExistence type="predicted"/>
<dbReference type="PANTHER" id="PTHR11909">
    <property type="entry name" value="CASEIN KINASE-RELATED"/>
    <property type="match status" value="1"/>
</dbReference>
<protein>
    <recommendedName>
        <fullName evidence="1">Casein kinase I</fullName>
    </recommendedName>
</protein>
<dbReference type="InterPro" id="IPR017441">
    <property type="entry name" value="Protein_kinase_ATP_BS"/>
</dbReference>
<dbReference type="Pfam" id="PF00069">
    <property type="entry name" value="Pkinase"/>
    <property type="match status" value="1"/>
</dbReference>
<dbReference type="OrthoDB" id="3399at2759"/>
<dbReference type="EMBL" id="CAMXCT030002787">
    <property type="protein sequence ID" value="CAL4787801.1"/>
    <property type="molecule type" value="Genomic_DNA"/>
</dbReference>
<dbReference type="GO" id="GO:0005524">
    <property type="term" value="F:ATP binding"/>
    <property type="evidence" value="ECO:0007669"/>
    <property type="project" value="UniProtKB-UniRule"/>
</dbReference>
<keyword evidence="7" id="KW-1185">Reference proteome</keyword>
<dbReference type="Proteomes" id="UP001152797">
    <property type="component" value="Unassembled WGS sequence"/>
</dbReference>
<reference evidence="5" key="2">
    <citation type="submission" date="2024-04" db="EMBL/GenBank/DDBJ databases">
        <authorList>
            <person name="Chen Y."/>
            <person name="Shah S."/>
            <person name="Dougan E. K."/>
            <person name="Thang M."/>
            <person name="Chan C."/>
        </authorList>
    </citation>
    <scope>NUCLEOTIDE SEQUENCE [LARGE SCALE GENOMIC DNA]</scope>
</reference>
<organism evidence="4">
    <name type="scientific">Cladocopium goreaui</name>
    <dbReference type="NCBI Taxonomy" id="2562237"/>
    <lineage>
        <taxon>Eukaryota</taxon>
        <taxon>Sar</taxon>
        <taxon>Alveolata</taxon>
        <taxon>Dinophyceae</taxon>
        <taxon>Suessiales</taxon>
        <taxon>Symbiodiniaceae</taxon>
        <taxon>Cladocopium</taxon>
    </lineage>
</organism>
<dbReference type="GO" id="GO:0004674">
    <property type="term" value="F:protein serine/threonine kinase activity"/>
    <property type="evidence" value="ECO:0007669"/>
    <property type="project" value="UniProtKB-KW"/>
</dbReference>
<keyword evidence="2" id="KW-0547">Nucleotide-binding</keyword>
<evidence type="ECO:0000313" key="5">
    <source>
        <dbReference type="EMBL" id="CAL1153864.1"/>
    </source>
</evidence>
<keyword evidence="6" id="KW-0808">Transferase</keyword>
<reference evidence="4" key="1">
    <citation type="submission" date="2022-10" db="EMBL/GenBank/DDBJ databases">
        <authorList>
            <person name="Chen Y."/>
            <person name="Dougan E. K."/>
            <person name="Chan C."/>
            <person name="Rhodes N."/>
            <person name="Thang M."/>
        </authorList>
    </citation>
    <scope>NUCLEOTIDE SEQUENCE</scope>
</reference>
<dbReference type="InterPro" id="IPR000719">
    <property type="entry name" value="Prot_kinase_dom"/>
</dbReference>
<dbReference type="EMBL" id="CAMXCT010002787">
    <property type="protein sequence ID" value="CAI4000489.1"/>
    <property type="molecule type" value="Genomic_DNA"/>
</dbReference>
<evidence type="ECO:0000256" key="1">
    <source>
        <dbReference type="ARBA" id="ARBA00023860"/>
    </source>
</evidence>
<dbReference type="SUPFAM" id="SSF56112">
    <property type="entry name" value="Protein kinase-like (PK-like)"/>
    <property type="match status" value="1"/>
</dbReference>
<evidence type="ECO:0000259" key="3">
    <source>
        <dbReference type="PROSITE" id="PS50011"/>
    </source>
</evidence>
<gene>
    <name evidence="4" type="ORF">C1SCF055_LOCUS26602</name>
</gene>
<name>A0A9P1G4A6_9DINO</name>
<dbReference type="EMBL" id="CAMXCT020002787">
    <property type="protein sequence ID" value="CAL1153864.1"/>
    <property type="molecule type" value="Genomic_DNA"/>
</dbReference>
<keyword evidence="6" id="KW-0418">Kinase</keyword>
<dbReference type="SMART" id="SM00220">
    <property type="entry name" value="S_TKc"/>
    <property type="match status" value="1"/>
</dbReference>
<keyword evidence="2" id="KW-0067">ATP-binding</keyword>
<dbReference type="InterPro" id="IPR011009">
    <property type="entry name" value="Kinase-like_dom_sf"/>
</dbReference>
<comment type="caution">
    <text evidence="4">The sequence shown here is derived from an EMBL/GenBank/DDBJ whole genome shotgun (WGS) entry which is preliminary data.</text>
</comment>
<feature type="domain" description="Protein kinase" evidence="3">
    <location>
        <begin position="136"/>
        <end position="403"/>
    </location>
</feature>
<sequence length="403" mass="44962">MGPKLQLNHEREDHVWITWRVSPEELEATHLAELGTHSGTAPGLHENISFHVTATLAAGRWRPRLQEPAAWLRGTMDKQRLTLAFEGNGHTQAELVPERCAFPTLDPGDCPDASLQLVVLWIVQPQDIRPAEAGRFVFGQALGKGQSSQVLEVRDTITGRRDLVAKLSDKYELLQEAMVLKALQGLETFPDFIGLFAGDQPETQRFLVLQRFHGSLEDLRKDADPIDVIPTVGIQVLAQLRAMHQLNLAHGDLKTKNMAVVSVKPLRISLIDFGCCRPFRVSSYWVYPRSKAAVGTTRFCAIPAHHGERSPRCDLESLAYVLIYLASGHLPWQGLVAQSTREHSLQMLGKKQDFGALERHIRSSVPALADALTEMAWICRNLCMEEEPPYTELQNLLEAGLPS</sequence>
<dbReference type="InterPro" id="IPR050235">
    <property type="entry name" value="CK1_Ser-Thr_kinase"/>
</dbReference>
<dbReference type="PROSITE" id="PS00107">
    <property type="entry name" value="PROTEIN_KINASE_ATP"/>
    <property type="match status" value="1"/>
</dbReference>
<evidence type="ECO:0000313" key="7">
    <source>
        <dbReference type="Proteomes" id="UP001152797"/>
    </source>
</evidence>